<name>A0A426XZY6_ENSVE</name>
<evidence type="ECO:0000256" key="1">
    <source>
        <dbReference type="SAM" id="MobiDB-lite"/>
    </source>
</evidence>
<dbReference type="AlphaFoldDB" id="A0A426XZY6"/>
<dbReference type="EMBL" id="AMZH03016078">
    <property type="protein sequence ID" value="RRT45046.1"/>
    <property type="molecule type" value="Genomic_DNA"/>
</dbReference>
<organism evidence="2 3">
    <name type="scientific">Ensete ventricosum</name>
    <name type="common">Abyssinian banana</name>
    <name type="synonym">Musa ensete</name>
    <dbReference type="NCBI Taxonomy" id="4639"/>
    <lineage>
        <taxon>Eukaryota</taxon>
        <taxon>Viridiplantae</taxon>
        <taxon>Streptophyta</taxon>
        <taxon>Embryophyta</taxon>
        <taxon>Tracheophyta</taxon>
        <taxon>Spermatophyta</taxon>
        <taxon>Magnoliopsida</taxon>
        <taxon>Liliopsida</taxon>
        <taxon>Zingiberales</taxon>
        <taxon>Musaceae</taxon>
        <taxon>Ensete</taxon>
    </lineage>
</organism>
<reference evidence="2 3" key="1">
    <citation type="journal article" date="2014" name="Agronomy (Basel)">
        <title>A Draft Genome Sequence for Ensete ventricosum, the Drought-Tolerant Tree Against Hunger.</title>
        <authorList>
            <person name="Harrison J."/>
            <person name="Moore K.A."/>
            <person name="Paszkiewicz K."/>
            <person name="Jones T."/>
            <person name="Grant M."/>
            <person name="Ambacheew D."/>
            <person name="Muzemil S."/>
            <person name="Studholme D.J."/>
        </authorList>
    </citation>
    <scope>NUCLEOTIDE SEQUENCE [LARGE SCALE GENOMIC DNA]</scope>
</reference>
<proteinExistence type="predicted"/>
<feature type="region of interest" description="Disordered" evidence="1">
    <location>
        <begin position="1"/>
        <end position="30"/>
    </location>
</feature>
<evidence type="ECO:0000313" key="2">
    <source>
        <dbReference type="EMBL" id="RRT45046.1"/>
    </source>
</evidence>
<feature type="region of interest" description="Disordered" evidence="1">
    <location>
        <begin position="67"/>
        <end position="90"/>
    </location>
</feature>
<comment type="caution">
    <text evidence="2">The sequence shown here is derived from an EMBL/GenBank/DDBJ whole genome shotgun (WGS) entry which is preliminary data.</text>
</comment>
<accession>A0A426XZY6</accession>
<protein>
    <submittedName>
        <fullName evidence="2">Uncharacterized protein</fullName>
    </submittedName>
</protein>
<feature type="non-terminal residue" evidence="2">
    <location>
        <position position="1"/>
    </location>
</feature>
<sequence length="127" mass="12945">ATISSTTSTDASTSSATTSTEVSTNSSSFNSTASVNAFIGSTYTATSPSTNSTAAATLPPLVGGKCSHPSCSASSLPFPHSHSRHTSKPSEAISCRANAGSEENVCTQNEMEGCINRRFPPLLLVAK</sequence>
<gene>
    <name evidence="2" type="ORF">B296_00054083</name>
</gene>
<evidence type="ECO:0000313" key="3">
    <source>
        <dbReference type="Proteomes" id="UP000287651"/>
    </source>
</evidence>
<dbReference type="Proteomes" id="UP000287651">
    <property type="component" value="Unassembled WGS sequence"/>
</dbReference>